<proteinExistence type="predicted"/>
<gene>
    <name evidence="1" type="ORF">UFOPK1961_01037</name>
</gene>
<protein>
    <submittedName>
        <fullName evidence="1">Unannotated protein</fullName>
    </submittedName>
</protein>
<organism evidence="1">
    <name type="scientific">freshwater metagenome</name>
    <dbReference type="NCBI Taxonomy" id="449393"/>
    <lineage>
        <taxon>unclassified sequences</taxon>
        <taxon>metagenomes</taxon>
        <taxon>ecological metagenomes</taxon>
    </lineage>
</organism>
<dbReference type="AlphaFoldDB" id="A0A6J6JEC5"/>
<sequence length="102" mass="10819">MGAHTLVVVVDGHRQSALGGVLTDDIFVEEGGDFFRLGQIDVDNLVALALSRFGHALVDDLVTKFDTLITDIDTGTRNELLDLLLGLSTEGTLHDVGAVADT</sequence>
<dbReference type="EMBL" id="CAEZVJ010000141">
    <property type="protein sequence ID" value="CAB4635461.1"/>
    <property type="molecule type" value="Genomic_DNA"/>
</dbReference>
<name>A0A6J6JEC5_9ZZZZ</name>
<accession>A0A6J6JEC5</accession>
<evidence type="ECO:0000313" key="1">
    <source>
        <dbReference type="EMBL" id="CAB4635461.1"/>
    </source>
</evidence>
<reference evidence="1" key="1">
    <citation type="submission" date="2020-05" db="EMBL/GenBank/DDBJ databases">
        <authorList>
            <person name="Chiriac C."/>
            <person name="Salcher M."/>
            <person name="Ghai R."/>
            <person name="Kavagutti S V."/>
        </authorList>
    </citation>
    <scope>NUCLEOTIDE SEQUENCE</scope>
</reference>